<proteinExistence type="predicted"/>
<protein>
    <submittedName>
        <fullName evidence="2">Uncharacterized protein</fullName>
    </submittedName>
</protein>
<organism evidence="2 3">
    <name type="scientific">Cnuella takakiae</name>
    <dbReference type="NCBI Taxonomy" id="1302690"/>
    <lineage>
        <taxon>Bacteria</taxon>
        <taxon>Pseudomonadati</taxon>
        <taxon>Bacteroidota</taxon>
        <taxon>Chitinophagia</taxon>
        <taxon>Chitinophagales</taxon>
        <taxon>Chitinophagaceae</taxon>
        <taxon>Cnuella</taxon>
    </lineage>
</organism>
<dbReference type="AlphaFoldDB" id="A0A1M4UW43"/>
<name>A0A1M4UW43_9BACT</name>
<gene>
    <name evidence="2" type="ORF">SAMN05444008_10264</name>
</gene>
<sequence length="175" mass="19892">MHTFRPILHSMKHLFLLCFFLPLFAAAQDCNLTREKDQFSQEPKITTGFIPFKTLKRFSLSLDATKKEIDFFFNLTGVPDQCFDDQSTAVFTFEGGRLKATFKNTGSVNCQGLFHTNFKNLAVTPSMLQRLATKKTLSIKMIGTRGEVDLVLNEQQQEQLMKAINCIITEAKTLL</sequence>
<evidence type="ECO:0000256" key="1">
    <source>
        <dbReference type="SAM" id="SignalP"/>
    </source>
</evidence>
<keyword evidence="1" id="KW-0732">Signal</keyword>
<evidence type="ECO:0000313" key="3">
    <source>
        <dbReference type="Proteomes" id="UP000184368"/>
    </source>
</evidence>
<reference evidence="2 3" key="1">
    <citation type="submission" date="2016-11" db="EMBL/GenBank/DDBJ databases">
        <authorList>
            <person name="Jaros S."/>
            <person name="Januszkiewicz K."/>
            <person name="Wedrychowicz H."/>
        </authorList>
    </citation>
    <scope>NUCLEOTIDE SEQUENCE [LARGE SCALE GENOMIC DNA]</scope>
    <source>
        <strain evidence="2 3">DSM 26897</strain>
    </source>
</reference>
<dbReference type="STRING" id="1302690.BUE76_13375"/>
<dbReference type="EMBL" id="FQUO01000002">
    <property type="protein sequence ID" value="SHE60820.1"/>
    <property type="molecule type" value="Genomic_DNA"/>
</dbReference>
<evidence type="ECO:0000313" key="2">
    <source>
        <dbReference type="EMBL" id="SHE60820.1"/>
    </source>
</evidence>
<accession>A0A1M4UW43</accession>
<feature type="chain" id="PRO_5012499737" evidence="1">
    <location>
        <begin position="28"/>
        <end position="175"/>
    </location>
</feature>
<feature type="signal peptide" evidence="1">
    <location>
        <begin position="1"/>
        <end position="27"/>
    </location>
</feature>
<dbReference type="Proteomes" id="UP000184368">
    <property type="component" value="Unassembled WGS sequence"/>
</dbReference>
<keyword evidence="3" id="KW-1185">Reference proteome</keyword>